<evidence type="ECO:0000313" key="7">
    <source>
        <dbReference type="Proteomes" id="UP001164746"/>
    </source>
</evidence>
<dbReference type="SUPFAM" id="SSF82895">
    <property type="entry name" value="TSP-1 type 1 repeat"/>
    <property type="match status" value="2"/>
</dbReference>
<keyword evidence="7" id="KW-1185">Reference proteome</keyword>
<dbReference type="InterPro" id="IPR036383">
    <property type="entry name" value="TSP1_rpt_sf"/>
</dbReference>
<proteinExistence type="predicted"/>
<protein>
    <submittedName>
        <fullName evidence="6">MLP-like protein</fullName>
    </submittedName>
</protein>
<dbReference type="PROSITE" id="PS50092">
    <property type="entry name" value="TSP1"/>
    <property type="match status" value="2"/>
</dbReference>
<comment type="subcellular location">
    <subcellularLocation>
        <location evidence="1">Secreted</location>
    </subcellularLocation>
</comment>
<dbReference type="PANTHER" id="PTHR22906">
    <property type="entry name" value="PROPERDIN"/>
    <property type="match status" value="1"/>
</dbReference>
<reference evidence="6" key="1">
    <citation type="submission" date="2022-11" db="EMBL/GenBank/DDBJ databases">
        <title>Centuries of genome instability and evolution in soft-shell clam transmissible cancer (bioRxiv).</title>
        <authorList>
            <person name="Hart S.F.M."/>
            <person name="Yonemitsu M.A."/>
            <person name="Giersch R.M."/>
            <person name="Beal B.F."/>
            <person name="Arriagada G."/>
            <person name="Davis B.W."/>
            <person name="Ostrander E.A."/>
            <person name="Goff S.P."/>
            <person name="Metzger M.J."/>
        </authorList>
    </citation>
    <scope>NUCLEOTIDE SEQUENCE</scope>
    <source>
        <strain evidence="6">MELC-2E11</strain>
        <tissue evidence="6">Siphon/mantle</tissue>
    </source>
</reference>
<evidence type="ECO:0000256" key="2">
    <source>
        <dbReference type="ARBA" id="ARBA00022525"/>
    </source>
</evidence>
<keyword evidence="4" id="KW-0677">Repeat</keyword>
<evidence type="ECO:0000256" key="5">
    <source>
        <dbReference type="ARBA" id="ARBA00023157"/>
    </source>
</evidence>
<dbReference type="EMBL" id="CP111018">
    <property type="protein sequence ID" value="WAR10029.1"/>
    <property type="molecule type" value="Genomic_DNA"/>
</dbReference>
<evidence type="ECO:0000256" key="1">
    <source>
        <dbReference type="ARBA" id="ARBA00004613"/>
    </source>
</evidence>
<keyword evidence="5" id="KW-1015">Disulfide bond</keyword>
<dbReference type="PRINTS" id="PR01705">
    <property type="entry name" value="TSP1REPEAT"/>
</dbReference>
<dbReference type="InterPro" id="IPR052065">
    <property type="entry name" value="Compl_asym_regulator"/>
</dbReference>
<sequence>KHVYHTNNTNDVTSTLLIHYLFYKVDGNWAAWSSWSSCDVTCNNGTQIRTRTCTNPVPQNGGLECQGSNNQIIVCVNQLCPVTCDTGLSKRTRSCTNPIPDRFGDNCFGDSQDYRVCMDTSCSSEFYILSGECIQLHFSGLITSGKLFVFISNLLDFVERMGRLFGDLWSWGADKEPDMCPPFILSIRAPMHWQPSPDKAVSKSNLRDGFV</sequence>
<keyword evidence="2" id="KW-0964">Secreted</keyword>
<keyword evidence="3" id="KW-0732">Signal</keyword>
<evidence type="ECO:0000313" key="6">
    <source>
        <dbReference type="EMBL" id="WAR10029.1"/>
    </source>
</evidence>
<dbReference type="Proteomes" id="UP001164746">
    <property type="component" value="Chromosome 7"/>
</dbReference>
<dbReference type="SMART" id="SM00209">
    <property type="entry name" value="TSP1"/>
    <property type="match status" value="2"/>
</dbReference>
<accession>A0ABY7EM01</accession>
<evidence type="ECO:0000256" key="4">
    <source>
        <dbReference type="ARBA" id="ARBA00022737"/>
    </source>
</evidence>
<organism evidence="6 7">
    <name type="scientific">Mya arenaria</name>
    <name type="common">Soft-shell clam</name>
    <dbReference type="NCBI Taxonomy" id="6604"/>
    <lineage>
        <taxon>Eukaryota</taxon>
        <taxon>Metazoa</taxon>
        <taxon>Spiralia</taxon>
        <taxon>Lophotrochozoa</taxon>
        <taxon>Mollusca</taxon>
        <taxon>Bivalvia</taxon>
        <taxon>Autobranchia</taxon>
        <taxon>Heteroconchia</taxon>
        <taxon>Euheterodonta</taxon>
        <taxon>Imparidentia</taxon>
        <taxon>Neoheterodontei</taxon>
        <taxon>Myida</taxon>
        <taxon>Myoidea</taxon>
        <taxon>Myidae</taxon>
        <taxon>Mya</taxon>
    </lineage>
</organism>
<name>A0ABY7EM01_MYAAR</name>
<dbReference type="Pfam" id="PF00090">
    <property type="entry name" value="TSP_1"/>
    <property type="match status" value="1"/>
</dbReference>
<dbReference type="InterPro" id="IPR000884">
    <property type="entry name" value="TSP1_rpt"/>
</dbReference>
<gene>
    <name evidence="6" type="ORF">MAR_035105</name>
</gene>
<feature type="non-terminal residue" evidence="6">
    <location>
        <position position="211"/>
    </location>
</feature>
<evidence type="ECO:0000256" key="3">
    <source>
        <dbReference type="ARBA" id="ARBA00022729"/>
    </source>
</evidence>
<dbReference type="Gene3D" id="2.20.100.10">
    <property type="entry name" value="Thrombospondin type-1 (TSP1) repeat"/>
    <property type="match status" value="2"/>
</dbReference>
<dbReference type="PANTHER" id="PTHR22906:SF43">
    <property type="entry name" value="PROPERDIN"/>
    <property type="match status" value="1"/>
</dbReference>